<feature type="transmembrane region" description="Helical" evidence="1">
    <location>
        <begin position="77"/>
        <end position="96"/>
    </location>
</feature>
<keyword evidence="4" id="KW-1185">Reference proteome</keyword>
<gene>
    <name evidence="3" type="ORF">WNY59_16440</name>
</gene>
<organism evidence="3 4">
    <name type="scientific">Ahrensia kielensis</name>
    <dbReference type="NCBI Taxonomy" id="76980"/>
    <lineage>
        <taxon>Bacteria</taxon>
        <taxon>Pseudomonadati</taxon>
        <taxon>Pseudomonadota</taxon>
        <taxon>Alphaproteobacteria</taxon>
        <taxon>Hyphomicrobiales</taxon>
        <taxon>Ahrensiaceae</taxon>
        <taxon>Ahrensia</taxon>
    </lineage>
</organism>
<evidence type="ECO:0000256" key="1">
    <source>
        <dbReference type="SAM" id="Phobius"/>
    </source>
</evidence>
<feature type="transmembrane region" description="Helical" evidence="1">
    <location>
        <begin position="131"/>
        <end position="153"/>
    </location>
</feature>
<dbReference type="Proteomes" id="UP001477870">
    <property type="component" value="Unassembled WGS sequence"/>
</dbReference>
<reference evidence="3 4" key="1">
    <citation type="submission" date="2024-03" db="EMBL/GenBank/DDBJ databases">
        <title>Community enrichment and isolation of bacterial strains for fucoidan degradation.</title>
        <authorList>
            <person name="Sichert A."/>
        </authorList>
    </citation>
    <scope>NUCLEOTIDE SEQUENCE [LARGE SCALE GENOMIC DNA]</scope>
    <source>
        <strain evidence="3 4">AS62</strain>
    </source>
</reference>
<accession>A0ABU9TBP2</accession>
<dbReference type="EMBL" id="JBBMQO010000013">
    <property type="protein sequence ID" value="MEM5503178.1"/>
    <property type="molecule type" value="Genomic_DNA"/>
</dbReference>
<feature type="transmembrane region" description="Helical" evidence="1">
    <location>
        <begin position="39"/>
        <end position="57"/>
    </location>
</feature>
<protein>
    <submittedName>
        <fullName evidence="3">Tripartite tricarboxylate transporter TctB family protein</fullName>
    </submittedName>
</protein>
<keyword evidence="1" id="KW-0472">Membrane</keyword>
<dbReference type="InterPro" id="IPR009936">
    <property type="entry name" value="DUF1468"/>
</dbReference>
<sequence>MINGRILFNLTLLICSAQGFVLARDLPPAFSPGQIGPGLFPTIVAGLGVLAMIAILIGDLRNGGNAPSSPIGRRAGLGAIAIVGLLIGYIFLIALLGFRISTALFLFLGITVCSLTTATDQTERSLTPKSFGIAALTATVITLVTYSIFTYGFGLNLA</sequence>
<evidence type="ECO:0000313" key="4">
    <source>
        <dbReference type="Proteomes" id="UP001477870"/>
    </source>
</evidence>
<feature type="domain" description="DUF1468" evidence="2">
    <location>
        <begin position="11"/>
        <end position="157"/>
    </location>
</feature>
<keyword evidence="1" id="KW-0812">Transmembrane</keyword>
<keyword evidence="1" id="KW-1133">Transmembrane helix</keyword>
<name>A0ABU9TBP2_9HYPH</name>
<evidence type="ECO:0000313" key="3">
    <source>
        <dbReference type="EMBL" id="MEM5503178.1"/>
    </source>
</evidence>
<comment type="caution">
    <text evidence="3">The sequence shown here is derived from an EMBL/GenBank/DDBJ whole genome shotgun (WGS) entry which is preliminary data.</text>
</comment>
<feature type="transmembrane region" description="Helical" evidence="1">
    <location>
        <begin position="102"/>
        <end position="119"/>
    </location>
</feature>
<proteinExistence type="predicted"/>
<dbReference type="RefSeq" id="WP_342849359.1">
    <property type="nucleotide sequence ID" value="NZ_JBBMQO010000013.1"/>
</dbReference>
<evidence type="ECO:0000259" key="2">
    <source>
        <dbReference type="Pfam" id="PF07331"/>
    </source>
</evidence>
<dbReference type="Pfam" id="PF07331">
    <property type="entry name" value="TctB"/>
    <property type="match status" value="1"/>
</dbReference>